<name>A0A4R3KPD0_9SPHI</name>
<evidence type="ECO:0000259" key="4">
    <source>
        <dbReference type="PROSITE" id="PS50995"/>
    </source>
</evidence>
<organism evidence="5 6">
    <name type="scientific">Anseongella ginsenosidimutans</name>
    <dbReference type="NCBI Taxonomy" id="496056"/>
    <lineage>
        <taxon>Bacteria</taxon>
        <taxon>Pseudomonadati</taxon>
        <taxon>Bacteroidota</taxon>
        <taxon>Sphingobacteriia</taxon>
        <taxon>Sphingobacteriales</taxon>
        <taxon>Sphingobacteriaceae</taxon>
        <taxon>Anseongella</taxon>
    </lineage>
</organism>
<comment type="caution">
    <text evidence="5">The sequence shown here is derived from an EMBL/GenBank/DDBJ whole genome shotgun (WGS) entry which is preliminary data.</text>
</comment>
<reference evidence="5 6" key="1">
    <citation type="submission" date="2019-03" db="EMBL/GenBank/DDBJ databases">
        <title>Genomic Encyclopedia of Type Strains, Phase IV (KMG-IV): sequencing the most valuable type-strain genomes for metagenomic binning, comparative biology and taxonomic classification.</title>
        <authorList>
            <person name="Goeker M."/>
        </authorList>
    </citation>
    <scope>NUCLEOTIDE SEQUENCE [LARGE SCALE GENOMIC DNA]</scope>
    <source>
        <strain evidence="5 6">DSM 21100</strain>
    </source>
</reference>
<keyword evidence="3" id="KW-0804">Transcription</keyword>
<dbReference type="EMBL" id="SMAD01000009">
    <property type="protein sequence ID" value="TCS86010.1"/>
    <property type="molecule type" value="Genomic_DNA"/>
</dbReference>
<dbReference type="PROSITE" id="PS50995">
    <property type="entry name" value="HTH_MARR_2"/>
    <property type="match status" value="1"/>
</dbReference>
<evidence type="ECO:0000313" key="5">
    <source>
        <dbReference type="EMBL" id="TCS86010.1"/>
    </source>
</evidence>
<keyword evidence="1" id="KW-0805">Transcription regulation</keyword>
<dbReference type="Gene3D" id="1.10.10.10">
    <property type="entry name" value="Winged helix-like DNA-binding domain superfamily/Winged helix DNA-binding domain"/>
    <property type="match status" value="1"/>
</dbReference>
<keyword evidence="6" id="KW-1185">Reference proteome</keyword>
<dbReference type="Proteomes" id="UP000295807">
    <property type="component" value="Unassembled WGS sequence"/>
</dbReference>
<dbReference type="SUPFAM" id="SSF46785">
    <property type="entry name" value="Winged helix' DNA-binding domain"/>
    <property type="match status" value="1"/>
</dbReference>
<feature type="domain" description="HTH marR-type" evidence="4">
    <location>
        <begin position="64"/>
        <end position="197"/>
    </location>
</feature>
<evidence type="ECO:0000256" key="1">
    <source>
        <dbReference type="ARBA" id="ARBA00023015"/>
    </source>
</evidence>
<dbReference type="InterPro" id="IPR036388">
    <property type="entry name" value="WH-like_DNA-bd_sf"/>
</dbReference>
<dbReference type="PRINTS" id="PR00598">
    <property type="entry name" value="HTHMARR"/>
</dbReference>
<evidence type="ECO:0000313" key="6">
    <source>
        <dbReference type="Proteomes" id="UP000295807"/>
    </source>
</evidence>
<dbReference type="InterPro" id="IPR036390">
    <property type="entry name" value="WH_DNA-bd_sf"/>
</dbReference>
<dbReference type="PANTHER" id="PTHR42756:SF1">
    <property type="entry name" value="TRANSCRIPTIONAL REPRESSOR OF EMRAB OPERON"/>
    <property type="match status" value="1"/>
</dbReference>
<dbReference type="SMART" id="SM00347">
    <property type="entry name" value="HTH_MARR"/>
    <property type="match status" value="1"/>
</dbReference>
<dbReference type="OrthoDB" id="961069at2"/>
<evidence type="ECO:0000256" key="2">
    <source>
        <dbReference type="ARBA" id="ARBA00023125"/>
    </source>
</evidence>
<proteinExistence type="predicted"/>
<protein>
    <submittedName>
        <fullName evidence="5">DNA-binding MarR family transcriptional regulator</fullName>
    </submittedName>
</protein>
<evidence type="ECO:0000256" key="3">
    <source>
        <dbReference type="ARBA" id="ARBA00023163"/>
    </source>
</evidence>
<dbReference type="AlphaFoldDB" id="A0A4R3KPD0"/>
<dbReference type="GO" id="GO:0003677">
    <property type="term" value="F:DNA binding"/>
    <property type="evidence" value="ECO:0007669"/>
    <property type="project" value="UniProtKB-KW"/>
</dbReference>
<gene>
    <name evidence="5" type="ORF">EDD80_10935</name>
</gene>
<keyword evidence="2 5" id="KW-0238">DNA-binding</keyword>
<dbReference type="InterPro" id="IPR000835">
    <property type="entry name" value="HTH_MarR-typ"/>
</dbReference>
<dbReference type="PANTHER" id="PTHR42756">
    <property type="entry name" value="TRANSCRIPTIONAL REGULATOR, MARR"/>
    <property type="match status" value="1"/>
</dbReference>
<accession>A0A4R3KPD0</accession>
<sequence>MAFHVPLRMESKFMKNKTVQLVLEWADFEEAYPEGNMADFCRYYLARQQEDKMPVTGAIPDSIEEEMMRTIGRISKLHLFYANLALKGTDLHQIEEFWLLCTIRQEKNPKKSEVIYANLLELSSGTDMLNRMKQRGLIREVADKEDKRSKRIMLTEKGEEMIDPCFEEINKSAKMLVNELSEMEKGLAVHLLKSMEIKFSSLWTRHRSLPFEEIYRNVMEGD</sequence>
<dbReference type="GO" id="GO:0003700">
    <property type="term" value="F:DNA-binding transcription factor activity"/>
    <property type="evidence" value="ECO:0007669"/>
    <property type="project" value="InterPro"/>
</dbReference>
<dbReference type="Pfam" id="PF13463">
    <property type="entry name" value="HTH_27"/>
    <property type="match status" value="1"/>
</dbReference>